<dbReference type="Gene3D" id="6.10.220.10">
    <property type="match status" value="1"/>
</dbReference>
<evidence type="ECO:0000256" key="5">
    <source>
        <dbReference type="ARBA" id="ARBA00023203"/>
    </source>
</evidence>
<name>A0A0R3TLS5_RODNA</name>
<dbReference type="PROSITE" id="PS51456">
    <property type="entry name" value="MYOSIN_MOTOR"/>
    <property type="match status" value="1"/>
</dbReference>
<dbReference type="GO" id="GO:0005886">
    <property type="term" value="C:plasma membrane"/>
    <property type="evidence" value="ECO:0007669"/>
    <property type="project" value="TreeGrafter"/>
</dbReference>
<dbReference type="AlphaFoldDB" id="A0A0R3TLS5"/>
<proteinExistence type="inferred from homology"/>
<dbReference type="Pfam" id="PF00063">
    <property type="entry name" value="Myosin_head"/>
    <property type="match status" value="1"/>
</dbReference>
<keyword evidence="1" id="KW-0547">Nucleotide-binding</keyword>
<comment type="caution">
    <text evidence="6">Lacks conserved residue(s) required for the propagation of feature annotation.</text>
</comment>
<dbReference type="GO" id="GO:0016459">
    <property type="term" value="C:myosin complex"/>
    <property type="evidence" value="ECO:0007669"/>
    <property type="project" value="UniProtKB-KW"/>
</dbReference>
<dbReference type="InterPro" id="IPR001609">
    <property type="entry name" value="Myosin_head_motor_dom-like"/>
</dbReference>
<evidence type="ECO:0000259" key="7">
    <source>
        <dbReference type="PROSITE" id="PS51456"/>
    </source>
</evidence>
<evidence type="ECO:0000256" key="4">
    <source>
        <dbReference type="ARBA" id="ARBA00023175"/>
    </source>
</evidence>
<dbReference type="Gene3D" id="3.40.850.10">
    <property type="entry name" value="Kinesin motor domain"/>
    <property type="match status" value="1"/>
</dbReference>
<dbReference type="InterPro" id="IPR036961">
    <property type="entry name" value="Kinesin_motor_dom_sf"/>
</dbReference>
<dbReference type="GO" id="GO:0030048">
    <property type="term" value="P:actin filament-based movement"/>
    <property type="evidence" value="ECO:0007669"/>
    <property type="project" value="TreeGrafter"/>
</dbReference>
<dbReference type="InterPro" id="IPR049016">
    <property type="entry name" value="MYO6_lever"/>
</dbReference>
<evidence type="ECO:0000256" key="3">
    <source>
        <dbReference type="ARBA" id="ARBA00023123"/>
    </source>
</evidence>
<dbReference type="PROSITE" id="PS50096">
    <property type="entry name" value="IQ"/>
    <property type="match status" value="1"/>
</dbReference>
<dbReference type="GO" id="GO:0000146">
    <property type="term" value="F:microfilament motor activity"/>
    <property type="evidence" value="ECO:0007669"/>
    <property type="project" value="TreeGrafter"/>
</dbReference>
<evidence type="ECO:0000256" key="1">
    <source>
        <dbReference type="ARBA" id="ARBA00022741"/>
    </source>
</evidence>
<dbReference type="SMART" id="SM00015">
    <property type="entry name" value="IQ"/>
    <property type="match status" value="1"/>
</dbReference>
<dbReference type="WBParaSite" id="HNAJ_0000821401-mRNA-1">
    <property type="protein sequence ID" value="HNAJ_0000821401-mRNA-1"/>
    <property type="gene ID" value="HNAJ_0000821401"/>
</dbReference>
<keyword evidence="9" id="KW-1185">Reference proteome</keyword>
<accession>A0A0R3TLS5</accession>
<keyword evidence="2" id="KW-0067">ATP-binding</keyword>
<sequence>VPRKDKKFKNLRDSEGFLLKHFAGPPKEAKSWTVKKIQSNVIGKINFISVGTKFKDQINELIKKLTLSGTNFIRCVKPNSSMADHQFSGAPCLLQLRFFGLTDVLMLMQQGFPSRTQFSNLYSAYKPILPKELKRLEPRLFFKALFHAVGMNDDDYKFGVSKVFFRAGKFAEFDDILRMDPDNLSKMIELARKWILAYRWRRAIYTALSVIKLHKKIVLRQKSALTIQRYLRGWLVRKRVGYFLRVRRELAKMTKELGGIREAYKNLPHFQSKGYANVDQAMFEINELDKRIQSKIHVLKPDDLRANFERVQANVRDVKSELGVHQEMEEERRRKELEKEIEQPVIIRRNAGSLQAAAPIIANGNGDAHKNGLGNGKSIMRDSLIDNGHSEITEAFLMKLNNMTFKEVKYHMESTESDLERRCCERELNRRFIALRDFKDIKRLSTSSRLK</sequence>
<keyword evidence="4" id="KW-0505">Motor protein</keyword>
<organism evidence="10">
    <name type="scientific">Rodentolepis nana</name>
    <name type="common">Dwarf tapeworm</name>
    <name type="synonym">Hymenolepis nana</name>
    <dbReference type="NCBI Taxonomy" id="102285"/>
    <lineage>
        <taxon>Eukaryota</taxon>
        <taxon>Metazoa</taxon>
        <taxon>Spiralia</taxon>
        <taxon>Lophotrochozoa</taxon>
        <taxon>Platyhelminthes</taxon>
        <taxon>Cestoda</taxon>
        <taxon>Eucestoda</taxon>
        <taxon>Cyclophyllidea</taxon>
        <taxon>Hymenolepididae</taxon>
        <taxon>Rodentolepis</taxon>
    </lineage>
</organism>
<dbReference type="GO" id="GO:0051015">
    <property type="term" value="F:actin filament binding"/>
    <property type="evidence" value="ECO:0007669"/>
    <property type="project" value="TreeGrafter"/>
</dbReference>
<gene>
    <name evidence="8" type="ORF">HNAJ_LOCUS8210</name>
</gene>
<evidence type="ECO:0000313" key="10">
    <source>
        <dbReference type="WBParaSite" id="HNAJ_0000821401-mRNA-1"/>
    </source>
</evidence>
<dbReference type="STRING" id="102285.A0A0R3TLS5"/>
<dbReference type="Pfam" id="PF21521">
    <property type="entry name" value="MYO6_lever"/>
    <property type="match status" value="1"/>
</dbReference>
<evidence type="ECO:0000256" key="2">
    <source>
        <dbReference type="ARBA" id="ARBA00022840"/>
    </source>
</evidence>
<dbReference type="GO" id="GO:0007015">
    <property type="term" value="P:actin filament organization"/>
    <property type="evidence" value="ECO:0007669"/>
    <property type="project" value="TreeGrafter"/>
</dbReference>
<dbReference type="OrthoDB" id="6284930at2759"/>
<feature type="domain" description="Myosin motor" evidence="7">
    <location>
        <begin position="1"/>
        <end position="178"/>
    </location>
</feature>
<dbReference type="Gene3D" id="1.20.58.530">
    <property type="match status" value="1"/>
</dbReference>
<keyword evidence="3 6" id="KW-0518">Myosin</keyword>
<dbReference type="PANTHER" id="PTHR13140">
    <property type="entry name" value="MYOSIN"/>
    <property type="match status" value="1"/>
</dbReference>
<comment type="similarity">
    <text evidence="6">Belongs to the TRAFAC class myosin-kinesin ATPase superfamily. Myosin family.</text>
</comment>
<dbReference type="GO" id="GO:0030139">
    <property type="term" value="C:endocytic vesicle"/>
    <property type="evidence" value="ECO:0007669"/>
    <property type="project" value="TreeGrafter"/>
</dbReference>
<dbReference type="EMBL" id="UZAE01012224">
    <property type="protein sequence ID" value="VDO04084.1"/>
    <property type="molecule type" value="Genomic_DNA"/>
</dbReference>
<dbReference type="Proteomes" id="UP000278807">
    <property type="component" value="Unassembled WGS sequence"/>
</dbReference>
<dbReference type="SUPFAM" id="SSF52540">
    <property type="entry name" value="P-loop containing nucleoside triphosphate hydrolases"/>
    <property type="match status" value="1"/>
</dbReference>
<evidence type="ECO:0000313" key="9">
    <source>
        <dbReference type="Proteomes" id="UP000278807"/>
    </source>
</evidence>
<dbReference type="InterPro" id="IPR027417">
    <property type="entry name" value="P-loop_NTPase"/>
</dbReference>
<evidence type="ECO:0000256" key="6">
    <source>
        <dbReference type="PROSITE-ProRule" id="PRU00782"/>
    </source>
</evidence>
<dbReference type="Gene3D" id="3.30.70.1590">
    <property type="match status" value="1"/>
</dbReference>
<dbReference type="GO" id="GO:0005524">
    <property type="term" value="F:ATP binding"/>
    <property type="evidence" value="ECO:0007669"/>
    <property type="project" value="UniProtKB-KW"/>
</dbReference>
<keyword evidence="5 6" id="KW-0009">Actin-binding</keyword>
<reference evidence="10" key="1">
    <citation type="submission" date="2017-02" db="UniProtKB">
        <authorList>
            <consortium name="WormBaseParasite"/>
        </authorList>
    </citation>
    <scope>IDENTIFICATION</scope>
</reference>
<dbReference type="PANTHER" id="PTHR13140:SF745">
    <property type="entry name" value="UNCONVENTIONAL MYOSIN-VI"/>
    <property type="match status" value="1"/>
</dbReference>
<dbReference type="CDD" id="cd21759">
    <property type="entry name" value="CBD_MYO6-like"/>
    <property type="match status" value="1"/>
</dbReference>
<evidence type="ECO:0000313" key="8">
    <source>
        <dbReference type="EMBL" id="VDO04084.1"/>
    </source>
</evidence>
<feature type="region of interest" description="Actin-binding" evidence="6">
    <location>
        <begin position="58"/>
        <end position="80"/>
    </location>
</feature>
<dbReference type="InterPro" id="IPR000048">
    <property type="entry name" value="IQ_motif_EF-hand-BS"/>
</dbReference>
<protein>
    <submittedName>
        <fullName evidence="10">Myosin motor domain-containing protein</fullName>
    </submittedName>
</protein>
<reference evidence="8 9" key="2">
    <citation type="submission" date="2018-11" db="EMBL/GenBank/DDBJ databases">
        <authorList>
            <consortium name="Pathogen Informatics"/>
        </authorList>
    </citation>
    <scope>NUCLEOTIDE SEQUENCE [LARGE SCALE GENOMIC DNA]</scope>
</reference>